<keyword evidence="3" id="KW-1185">Reference proteome</keyword>
<accession>A0A836BXP1</accession>
<gene>
    <name evidence="2" type="ORF">HYH03_010215</name>
</gene>
<dbReference type="OrthoDB" id="413579at2759"/>
<organism evidence="2 3">
    <name type="scientific">Edaphochlamys debaryana</name>
    <dbReference type="NCBI Taxonomy" id="47281"/>
    <lineage>
        <taxon>Eukaryota</taxon>
        <taxon>Viridiplantae</taxon>
        <taxon>Chlorophyta</taxon>
        <taxon>core chlorophytes</taxon>
        <taxon>Chlorophyceae</taxon>
        <taxon>CS clade</taxon>
        <taxon>Chlamydomonadales</taxon>
        <taxon>Chlamydomonadales incertae sedis</taxon>
        <taxon>Edaphochlamys</taxon>
    </lineage>
</organism>
<comment type="caution">
    <text evidence="2">The sequence shown here is derived from an EMBL/GenBank/DDBJ whole genome shotgun (WGS) entry which is preliminary data.</text>
</comment>
<dbReference type="Proteomes" id="UP000612055">
    <property type="component" value="Unassembled WGS sequence"/>
</dbReference>
<evidence type="ECO:0000313" key="3">
    <source>
        <dbReference type="Proteomes" id="UP000612055"/>
    </source>
</evidence>
<feature type="region of interest" description="Disordered" evidence="1">
    <location>
        <begin position="274"/>
        <end position="312"/>
    </location>
</feature>
<evidence type="ECO:0000313" key="2">
    <source>
        <dbReference type="EMBL" id="KAG2491428.1"/>
    </source>
</evidence>
<feature type="compositionally biased region" description="Gly residues" evidence="1">
    <location>
        <begin position="211"/>
        <end position="229"/>
    </location>
</feature>
<feature type="region of interest" description="Disordered" evidence="1">
    <location>
        <begin position="211"/>
        <end position="258"/>
    </location>
</feature>
<dbReference type="EMBL" id="JAEHOE010000053">
    <property type="protein sequence ID" value="KAG2491428.1"/>
    <property type="molecule type" value="Genomic_DNA"/>
</dbReference>
<evidence type="ECO:0000256" key="1">
    <source>
        <dbReference type="SAM" id="MobiDB-lite"/>
    </source>
</evidence>
<sequence length="435" mass="45691">MTWEPDSCLLRRLSGNRASRCLASLAPVFFVGDSITRYQYLALLHFLVAGKYQHPYDTDKCLTDAHTHDGASTTQYNNLWKYAHDQVERHGPKGASLSYTVRRQDHVELSRLSLPAPGTNKTASLFYYYTSFAAARDYKAFYSWISRYIRQLLPSNVAEASAAPPPPSEQSTGTASGPYEVVIDWNATLSPPKPLSCMGAPPLRGCALASGGGGGGDEAGVKAGSGGRAAGNDPEAGVEVGSGGGSGEGDDETRADAPEASDMGAAGEVQVDEGAVDDSSTPAAQPREQPAESAARSSSSPAATANDTSSAPQAPRALVILNVCAHYGNAPALVPDVKAALAAALDKLPPGTQLVWRSCTTPQGDMRRLVDAAEAEIGASAAAHGVPVLDLRAVAMAAVRQGLVTTWDPDTVHFHQWVYGEFNDILLNILCPAEP</sequence>
<reference evidence="2" key="1">
    <citation type="journal article" date="2020" name="bioRxiv">
        <title>Comparative genomics of Chlamydomonas.</title>
        <authorList>
            <person name="Craig R.J."/>
            <person name="Hasan A.R."/>
            <person name="Ness R.W."/>
            <person name="Keightley P.D."/>
        </authorList>
    </citation>
    <scope>NUCLEOTIDE SEQUENCE</scope>
    <source>
        <strain evidence="2">CCAP 11/70</strain>
    </source>
</reference>
<dbReference type="AlphaFoldDB" id="A0A836BXP1"/>
<name>A0A836BXP1_9CHLO</name>
<feature type="compositionally biased region" description="Low complexity" evidence="1">
    <location>
        <begin position="291"/>
        <end position="305"/>
    </location>
</feature>
<protein>
    <submittedName>
        <fullName evidence="2">Uncharacterized protein</fullName>
    </submittedName>
</protein>
<proteinExistence type="predicted"/>
<dbReference type="SUPFAM" id="SSF52266">
    <property type="entry name" value="SGNH hydrolase"/>
    <property type="match status" value="1"/>
</dbReference>